<protein>
    <recommendedName>
        <fullName evidence="3">ADP-ribosylglycohydrolase family protein</fullName>
    </recommendedName>
</protein>
<sequence length="282" mass="31084">MQKVFSPLDRLQGGLIGAYIGESLHNQPLIPAFNYEATPRTILLLQALQSQEDFPLAIAAKQQSESALLFVLLPEILTWPDHGERWQARLNFWLKKGLISELTRQEAIIWGEAVGLLLQGKRPLNQLMGQLLTINPNNKLLEQIQSALGQNHPLESILSAWAKDSSPLGIAIAASLYTFLQTSEDFAVSVRRANSSPYQRQLTTTLAGIWAGLYNGIGGIPLAWRQNLPTEPVKQQLMDKAGEIYRISLGISPHLVLSPHTAVAYGGTIQPRPSLKLVSQDS</sequence>
<dbReference type="Proteomes" id="UP000321223">
    <property type="component" value="Unassembled WGS sequence"/>
</dbReference>
<gene>
    <name evidence="1" type="ORF">MAE30S32_09680</name>
</gene>
<evidence type="ECO:0008006" key="3">
    <source>
        <dbReference type="Google" id="ProtNLM"/>
    </source>
</evidence>
<evidence type="ECO:0000313" key="1">
    <source>
        <dbReference type="EMBL" id="GCA92316.1"/>
    </source>
</evidence>
<reference evidence="1 2" key="1">
    <citation type="journal article" date="2019" name="Appl. Environ. Microbiol.">
        <title>Co-occurrence of broad and narrow host-range viruses infecting the toxic bloom-forming cyanobacterium Microcystis aeruginosa.</title>
        <authorList>
            <person name="Morimoto D."/>
            <person name="Tominaga K."/>
            <person name="Nishimura Y."/>
            <person name="Yoshida N."/>
            <person name="Kimura S."/>
            <person name="Sako Y."/>
            <person name="Yoshida T."/>
        </authorList>
    </citation>
    <scope>NUCLEOTIDE SEQUENCE [LARGE SCALE GENOMIC DNA]</scope>
    <source>
        <strain evidence="1 2">11-30S32</strain>
    </source>
</reference>
<comment type="caution">
    <text evidence="1">The sequence shown here is derived from an EMBL/GenBank/DDBJ whole genome shotgun (WGS) entry which is preliminary data.</text>
</comment>
<organism evidence="1 2">
    <name type="scientific">Microcystis aeruginosa 11-30S32</name>
    <dbReference type="NCBI Taxonomy" id="2358142"/>
    <lineage>
        <taxon>Bacteria</taxon>
        <taxon>Bacillati</taxon>
        <taxon>Cyanobacteriota</taxon>
        <taxon>Cyanophyceae</taxon>
        <taxon>Oscillatoriophycideae</taxon>
        <taxon>Chroococcales</taxon>
        <taxon>Microcystaceae</taxon>
        <taxon>Microcystis</taxon>
    </lineage>
</organism>
<dbReference type="RefSeq" id="WP_147069271.1">
    <property type="nucleotide sequence ID" value="NZ_BHVU01000036.1"/>
</dbReference>
<evidence type="ECO:0000313" key="2">
    <source>
        <dbReference type="Proteomes" id="UP000321223"/>
    </source>
</evidence>
<dbReference type="Gene3D" id="1.10.4080.10">
    <property type="entry name" value="ADP-ribosylation/Crystallin J1"/>
    <property type="match status" value="1"/>
</dbReference>
<dbReference type="SUPFAM" id="SSF101478">
    <property type="entry name" value="ADP-ribosylglycohydrolase"/>
    <property type="match status" value="1"/>
</dbReference>
<dbReference type="EMBL" id="BHVU01000036">
    <property type="protein sequence ID" value="GCA92316.1"/>
    <property type="molecule type" value="Genomic_DNA"/>
</dbReference>
<proteinExistence type="predicted"/>
<name>A0A510PEW1_MICAE</name>
<accession>A0A510PEW1</accession>
<dbReference type="AlphaFoldDB" id="A0A510PEW1"/>
<dbReference type="InterPro" id="IPR036705">
    <property type="entry name" value="Ribosyl_crysJ1_sf"/>
</dbReference>